<comment type="caution">
    <text evidence="1">The sequence shown here is derived from an EMBL/GenBank/DDBJ whole genome shotgun (WGS) entry which is preliminary data.</text>
</comment>
<dbReference type="Proteomes" id="UP000265520">
    <property type="component" value="Unassembled WGS sequence"/>
</dbReference>
<feature type="non-terminal residue" evidence="1">
    <location>
        <position position="1"/>
    </location>
</feature>
<reference evidence="1 2" key="1">
    <citation type="journal article" date="2018" name="Front. Plant Sci.">
        <title>Red Clover (Trifolium pratense) and Zigzag Clover (T. medium) - A Picture of Genomic Similarities and Differences.</title>
        <authorList>
            <person name="Dluhosova J."/>
            <person name="Istvanek J."/>
            <person name="Nedelnik J."/>
            <person name="Repkova J."/>
        </authorList>
    </citation>
    <scope>NUCLEOTIDE SEQUENCE [LARGE SCALE GENOMIC DNA]</scope>
    <source>
        <strain evidence="2">cv. 10/8</strain>
        <tissue evidence="1">Leaf</tissue>
    </source>
</reference>
<name>A0A392SFU2_9FABA</name>
<organism evidence="1 2">
    <name type="scientific">Trifolium medium</name>
    <dbReference type="NCBI Taxonomy" id="97028"/>
    <lineage>
        <taxon>Eukaryota</taxon>
        <taxon>Viridiplantae</taxon>
        <taxon>Streptophyta</taxon>
        <taxon>Embryophyta</taxon>
        <taxon>Tracheophyta</taxon>
        <taxon>Spermatophyta</taxon>
        <taxon>Magnoliopsida</taxon>
        <taxon>eudicotyledons</taxon>
        <taxon>Gunneridae</taxon>
        <taxon>Pentapetalae</taxon>
        <taxon>rosids</taxon>
        <taxon>fabids</taxon>
        <taxon>Fabales</taxon>
        <taxon>Fabaceae</taxon>
        <taxon>Papilionoideae</taxon>
        <taxon>50 kb inversion clade</taxon>
        <taxon>NPAAA clade</taxon>
        <taxon>Hologalegina</taxon>
        <taxon>IRL clade</taxon>
        <taxon>Trifolieae</taxon>
        <taxon>Trifolium</taxon>
    </lineage>
</organism>
<evidence type="ECO:0000313" key="2">
    <source>
        <dbReference type="Proteomes" id="UP000265520"/>
    </source>
</evidence>
<proteinExistence type="predicted"/>
<evidence type="ECO:0000313" key="1">
    <source>
        <dbReference type="EMBL" id="MCI46795.1"/>
    </source>
</evidence>
<accession>A0A392SFU2</accession>
<dbReference type="AlphaFoldDB" id="A0A392SFU2"/>
<protein>
    <submittedName>
        <fullName evidence="1">Uncharacterized protein</fullName>
    </submittedName>
</protein>
<dbReference type="EMBL" id="LXQA010362788">
    <property type="protein sequence ID" value="MCI46795.1"/>
    <property type="molecule type" value="Genomic_DNA"/>
</dbReference>
<sequence length="78" mass="8721">GTHDVGGVTRKDRKYAGAWYTWFDVCGTTGQLYMRGAQYWLCVEQSRPLLSSFNSLSLRPKSSTSIGAKQKLVINVFS</sequence>
<keyword evidence="2" id="KW-1185">Reference proteome</keyword>